<reference evidence="4 5" key="1">
    <citation type="journal article" date="2014" name="Genome Announc.">
        <title>Genome Sequence of Gammaproteobacterial Pseudohaliea rubra Type Strain DSM 19751, Isolated from Coastal Seawater of the Mediterranean Sea.</title>
        <authorList>
            <person name="Spring S."/>
            <person name="Fiebig A."/>
            <person name="Riedel T."/>
            <person name="Goker M."/>
            <person name="Klenk H.P."/>
        </authorList>
    </citation>
    <scope>NUCLEOTIDE SEQUENCE [LARGE SCALE GENOMIC DNA]</scope>
    <source>
        <strain evidence="4 5">DSM 19751</strain>
    </source>
</reference>
<protein>
    <submittedName>
        <fullName evidence="4">3-hydroxyacyl-CoA dehydrogenase</fullName>
    </submittedName>
</protein>
<evidence type="ECO:0000313" key="5">
    <source>
        <dbReference type="Proteomes" id="UP000029640"/>
    </source>
</evidence>
<dbReference type="STRING" id="1265313.HRUBRA_00365"/>
<evidence type="ECO:0000256" key="1">
    <source>
        <dbReference type="ARBA" id="ARBA00006484"/>
    </source>
</evidence>
<dbReference type="Pfam" id="PF00106">
    <property type="entry name" value="adh_short"/>
    <property type="match status" value="1"/>
</dbReference>
<dbReference type="PANTHER" id="PTHR43658:SF8">
    <property type="entry name" value="17-BETA-HYDROXYSTEROID DEHYDROGENASE 14-RELATED"/>
    <property type="match status" value="1"/>
</dbReference>
<dbReference type="PATRIC" id="fig|1265313.6.peg.361"/>
<keyword evidence="5" id="KW-1185">Reference proteome</keyword>
<dbReference type="PANTHER" id="PTHR43658">
    <property type="entry name" value="SHORT-CHAIN DEHYDROGENASE/REDUCTASE"/>
    <property type="match status" value="1"/>
</dbReference>
<dbReference type="Proteomes" id="UP000029640">
    <property type="component" value="Unassembled WGS sequence"/>
</dbReference>
<accession>A0A095VTU7</accession>
<evidence type="ECO:0000256" key="2">
    <source>
        <dbReference type="ARBA" id="ARBA00023002"/>
    </source>
</evidence>
<dbReference type="AlphaFoldDB" id="A0A095VTU7"/>
<dbReference type="PRINTS" id="PR00080">
    <property type="entry name" value="SDRFAMILY"/>
</dbReference>
<dbReference type="InterPro" id="IPR002347">
    <property type="entry name" value="SDR_fam"/>
</dbReference>
<dbReference type="FunFam" id="3.40.50.720:FF:000084">
    <property type="entry name" value="Short-chain dehydrogenase reductase"/>
    <property type="match status" value="1"/>
</dbReference>
<dbReference type="SUPFAM" id="SSF51735">
    <property type="entry name" value="NAD(P)-binding Rossmann-fold domains"/>
    <property type="match status" value="1"/>
</dbReference>
<dbReference type="HOGENOM" id="CLU_010194_42_0_6"/>
<dbReference type="InterPro" id="IPR020904">
    <property type="entry name" value="Sc_DH/Rdtase_CS"/>
</dbReference>
<proteinExistence type="inferred from homology"/>
<dbReference type="InterPro" id="IPR036291">
    <property type="entry name" value="NAD(P)-bd_dom_sf"/>
</dbReference>
<dbReference type="GO" id="GO:0016491">
    <property type="term" value="F:oxidoreductase activity"/>
    <property type="evidence" value="ECO:0007669"/>
    <property type="project" value="UniProtKB-KW"/>
</dbReference>
<dbReference type="Gene3D" id="3.40.50.720">
    <property type="entry name" value="NAD(P)-binding Rossmann-like Domain"/>
    <property type="match status" value="1"/>
</dbReference>
<dbReference type="RefSeq" id="WP_035513744.1">
    <property type="nucleotide sequence ID" value="NZ_KN234746.1"/>
</dbReference>
<name>A0A095VTU7_9GAMM</name>
<keyword evidence="2" id="KW-0560">Oxidoreductase</keyword>
<evidence type="ECO:0000256" key="3">
    <source>
        <dbReference type="RuleBase" id="RU000363"/>
    </source>
</evidence>
<sequence length="257" mass="27044">MDLSGKVAIVTGGASGLGRATVEAYVAKGVKVGIFDLNEQAGDEMIQALGADSVAFWKVNVADEDSVSTAVAGVVEKFGALHICNNYAGIGSACKTLGKKGVFPLDMFMGVINVNLVGTFNVSRYAAEQMAKNDPVFGDDGRGVIINTASIAAYEGQVGQLAYSASKGGVVGMTLPMARDLASYGIRVNTIVPGLIHTPLFESLPEPAYKSLEASVLYPHRLGRPEEIAHLSVFIAENDYVNGECIRLDGGIRMQPK</sequence>
<dbReference type="OrthoDB" id="9794138at2"/>
<dbReference type="PROSITE" id="PS00061">
    <property type="entry name" value="ADH_SHORT"/>
    <property type="match status" value="1"/>
</dbReference>
<organism evidence="4 5">
    <name type="scientific">Pseudohaliea rubra DSM 19751</name>
    <dbReference type="NCBI Taxonomy" id="1265313"/>
    <lineage>
        <taxon>Bacteria</taxon>
        <taxon>Pseudomonadati</taxon>
        <taxon>Pseudomonadota</taxon>
        <taxon>Gammaproteobacteria</taxon>
        <taxon>Cellvibrionales</taxon>
        <taxon>Halieaceae</taxon>
        <taxon>Pseudohaliea</taxon>
    </lineage>
</organism>
<evidence type="ECO:0000313" key="4">
    <source>
        <dbReference type="EMBL" id="KGE04892.1"/>
    </source>
</evidence>
<dbReference type="PRINTS" id="PR00081">
    <property type="entry name" value="GDHRDH"/>
</dbReference>
<dbReference type="eggNOG" id="COG1028">
    <property type="taxonomic scope" value="Bacteria"/>
</dbReference>
<comment type="caution">
    <text evidence="4">The sequence shown here is derived from an EMBL/GenBank/DDBJ whole genome shotgun (WGS) entry which is preliminary data.</text>
</comment>
<dbReference type="EMBL" id="AUVB01000013">
    <property type="protein sequence ID" value="KGE04892.1"/>
    <property type="molecule type" value="Genomic_DNA"/>
</dbReference>
<gene>
    <name evidence="4" type="ORF">HRUBRA_00365</name>
</gene>
<comment type="similarity">
    <text evidence="1 3">Belongs to the short-chain dehydrogenases/reductases (SDR) family.</text>
</comment>